<dbReference type="SUPFAM" id="SSF55931">
    <property type="entry name" value="Glutamine synthetase/guanido kinase"/>
    <property type="match status" value="1"/>
</dbReference>
<dbReference type="GO" id="GO:0005524">
    <property type="term" value="F:ATP binding"/>
    <property type="evidence" value="ECO:0007669"/>
    <property type="project" value="UniProtKB-KW"/>
</dbReference>
<dbReference type="EC" id="6.3.5.-" evidence="10"/>
<feature type="domain" description="Asn/Gln amidotransferase" evidence="11">
    <location>
        <begin position="327"/>
        <end position="474"/>
    </location>
</feature>
<dbReference type="GO" id="GO:0006412">
    <property type="term" value="P:translation"/>
    <property type="evidence" value="ECO:0007669"/>
    <property type="project" value="UniProtKB-UniRule"/>
</dbReference>
<evidence type="ECO:0000313" key="13">
    <source>
        <dbReference type="Proteomes" id="UP000524246"/>
    </source>
</evidence>
<dbReference type="GO" id="GO:0016740">
    <property type="term" value="F:transferase activity"/>
    <property type="evidence" value="ECO:0007669"/>
    <property type="project" value="UniProtKB-KW"/>
</dbReference>
<keyword evidence="12" id="KW-0808">Transferase</keyword>
<evidence type="ECO:0000256" key="6">
    <source>
        <dbReference type="ARBA" id="ARBA00022917"/>
    </source>
</evidence>
<comment type="catalytic activity">
    <reaction evidence="8 10">
        <text>L-aspartyl-tRNA(Asn) + L-glutamine + ATP + H2O = L-asparaginyl-tRNA(Asn) + L-glutamate + ADP + phosphate + 2 H(+)</text>
        <dbReference type="Rhea" id="RHEA:14513"/>
        <dbReference type="Rhea" id="RHEA-COMP:9674"/>
        <dbReference type="Rhea" id="RHEA-COMP:9677"/>
        <dbReference type="ChEBI" id="CHEBI:15377"/>
        <dbReference type="ChEBI" id="CHEBI:15378"/>
        <dbReference type="ChEBI" id="CHEBI:29985"/>
        <dbReference type="ChEBI" id="CHEBI:30616"/>
        <dbReference type="ChEBI" id="CHEBI:43474"/>
        <dbReference type="ChEBI" id="CHEBI:58359"/>
        <dbReference type="ChEBI" id="CHEBI:78515"/>
        <dbReference type="ChEBI" id="CHEBI:78516"/>
        <dbReference type="ChEBI" id="CHEBI:456216"/>
    </reaction>
</comment>
<dbReference type="PROSITE" id="PS01234">
    <property type="entry name" value="GATB"/>
    <property type="match status" value="1"/>
</dbReference>
<comment type="subunit">
    <text evidence="2 10">Heterotrimer of A, B and C subunits.</text>
</comment>
<dbReference type="Pfam" id="PF02637">
    <property type="entry name" value="GatB_Yqey"/>
    <property type="match status" value="1"/>
</dbReference>
<dbReference type="PANTHER" id="PTHR11659:SF0">
    <property type="entry name" value="GLUTAMYL-TRNA(GLN) AMIDOTRANSFERASE SUBUNIT B, MITOCHONDRIAL"/>
    <property type="match status" value="1"/>
</dbReference>
<keyword evidence="4 10" id="KW-0547">Nucleotide-binding</keyword>
<dbReference type="NCBIfam" id="NF004015">
    <property type="entry name" value="PRK05477.1-5"/>
    <property type="match status" value="1"/>
</dbReference>
<keyword evidence="3 10" id="KW-0436">Ligase</keyword>
<dbReference type="InterPro" id="IPR006075">
    <property type="entry name" value="Asn/Gln-tRNA_Trfase_suB/E_cat"/>
</dbReference>
<dbReference type="InterPro" id="IPR003789">
    <property type="entry name" value="Asn/Gln_tRNA_amidoTrase-B-like"/>
</dbReference>
<gene>
    <name evidence="10 12" type="primary">gatB</name>
    <name evidence="12" type="ORF">GYA55_10235</name>
</gene>
<dbReference type="EMBL" id="JAAZON010000462">
    <property type="protein sequence ID" value="NMC63528.1"/>
    <property type="molecule type" value="Genomic_DNA"/>
</dbReference>
<evidence type="ECO:0000259" key="11">
    <source>
        <dbReference type="SMART" id="SM00845"/>
    </source>
</evidence>
<dbReference type="Gene3D" id="1.10.150.380">
    <property type="entry name" value="GatB domain, N-terminal subdomain"/>
    <property type="match status" value="1"/>
</dbReference>
<dbReference type="InterPro" id="IPR042114">
    <property type="entry name" value="GatB_C_1"/>
</dbReference>
<dbReference type="GO" id="GO:0050567">
    <property type="term" value="F:glutaminyl-tRNA synthase (glutamine-hydrolyzing) activity"/>
    <property type="evidence" value="ECO:0007669"/>
    <property type="project" value="UniProtKB-UniRule"/>
</dbReference>
<sequence>MEFESVIGLEVHVQLSTASKMFCSSSAIFGAEPNEHIDPYTLALPGALPVANVKAVESAIMLGLALGCEIRRENCFARKHYFYPDLPKGYQISQFEEPICEKGSITIEVNGGTRVIGITRIHMEEDAGKNIHDTKTHSSLVDLNRAGVPLLEIVSEPDISTPEEAGAYLRALRQIVRWLGISDGNMEEGSLRCDANISLRPVGSLKFGVRTEIKNMNSFKHVERAISYEIARQTAVLKSSKEVILETRLYDPDTGATHTMRGKEESADYRYFPDPDLPPLCIEESWIAAVAAKMPKLPMEKRAELVSKYGLNDYDAGVLTAERLTVEYFEEVQKVCGNPKAACNWMTTELFGALRKSGLDIDKSPVSAKCLGKLVRIIEEDVINGKIAKSVFQEMFETGQSPEIIVNSKGLKQLDDDELIQKAVTRAFEENVQQAQDFVKGNDRLLGFFVGQVMKLTGGSANPKKVNQLIQSEVERRRHEGRM</sequence>
<evidence type="ECO:0000256" key="8">
    <source>
        <dbReference type="ARBA" id="ARBA00047380"/>
    </source>
</evidence>
<reference evidence="12 13" key="1">
    <citation type="journal article" date="2020" name="Biotechnol. Biofuels">
        <title>New insights from the biogas microbiome by comprehensive genome-resolved metagenomics of nearly 1600 species originating from multiple anaerobic digesters.</title>
        <authorList>
            <person name="Campanaro S."/>
            <person name="Treu L."/>
            <person name="Rodriguez-R L.M."/>
            <person name="Kovalovszki A."/>
            <person name="Ziels R.M."/>
            <person name="Maus I."/>
            <person name="Zhu X."/>
            <person name="Kougias P.G."/>
            <person name="Basile A."/>
            <person name="Luo G."/>
            <person name="Schluter A."/>
            <person name="Konstantinidis K.T."/>
            <person name="Angelidaki I."/>
        </authorList>
    </citation>
    <scope>NUCLEOTIDE SEQUENCE [LARGE SCALE GENOMIC DNA]</scope>
    <source>
        <strain evidence="12">AS27yjCOA_65</strain>
    </source>
</reference>
<evidence type="ECO:0000256" key="7">
    <source>
        <dbReference type="ARBA" id="ARBA00024799"/>
    </source>
</evidence>
<evidence type="ECO:0000256" key="10">
    <source>
        <dbReference type="HAMAP-Rule" id="MF_00121"/>
    </source>
</evidence>
<evidence type="ECO:0000256" key="2">
    <source>
        <dbReference type="ARBA" id="ARBA00011123"/>
    </source>
</evidence>
<keyword evidence="5 10" id="KW-0067">ATP-binding</keyword>
<dbReference type="AlphaFoldDB" id="A0A7X9FTC1"/>
<dbReference type="SMART" id="SM00845">
    <property type="entry name" value="GatB_Yqey"/>
    <property type="match status" value="1"/>
</dbReference>
<accession>A0A7X9FTC1</accession>
<evidence type="ECO:0000256" key="3">
    <source>
        <dbReference type="ARBA" id="ARBA00022598"/>
    </source>
</evidence>
<dbReference type="NCBIfam" id="NF004014">
    <property type="entry name" value="PRK05477.1-4"/>
    <property type="match status" value="1"/>
</dbReference>
<evidence type="ECO:0000256" key="9">
    <source>
        <dbReference type="ARBA" id="ARBA00047913"/>
    </source>
</evidence>
<dbReference type="InterPro" id="IPR014746">
    <property type="entry name" value="Gln_synth/guanido_kin_cat_dom"/>
</dbReference>
<dbReference type="HAMAP" id="MF_00121">
    <property type="entry name" value="GatB"/>
    <property type="match status" value="1"/>
</dbReference>
<evidence type="ECO:0000256" key="1">
    <source>
        <dbReference type="ARBA" id="ARBA00005306"/>
    </source>
</evidence>
<dbReference type="NCBIfam" id="TIGR00133">
    <property type="entry name" value="gatB"/>
    <property type="match status" value="1"/>
</dbReference>
<evidence type="ECO:0000256" key="4">
    <source>
        <dbReference type="ARBA" id="ARBA00022741"/>
    </source>
</evidence>
<protein>
    <recommendedName>
        <fullName evidence="10">Aspartyl/glutamyl-tRNA(Asn/Gln) amidotransferase subunit B</fullName>
        <shortName evidence="10">Asp/Glu-ADT subunit B</shortName>
        <ecNumber evidence="10">6.3.5.-</ecNumber>
    </recommendedName>
</protein>
<dbReference type="NCBIfam" id="NF004012">
    <property type="entry name" value="PRK05477.1-2"/>
    <property type="match status" value="1"/>
</dbReference>
<keyword evidence="6 10" id="KW-0648">Protein biosynthesis</keyword>
<dbReference type="InterPro" id="IPR017959">
    <property type="entry name" value="Asn/Gln-tRNA_amidoTrfase_suB/E"/>
</dbReference>
<dbReference type="PANTHER" id="PTHR11659">
    <property type="entry name" value="GLUTAMYL-TRNA GLN AMIDOTRANSFERASE SUBUNIT B MITOCHONDRIAL AND PROKARYOTIC PET112-RELATED"/>
    <property type="match status" value="1"/>
</dbReference>
<name>A0A7X9FTC1_9DELT</name>
<dbReference type="InterPro" id="IPR018027">
    <property type="entry name" value="Asn/Gln_amidotransferase"/>
</dbReference>
<comment type="caution">
    <text evidence="12">The sequence shown here is derived from an EMBL/GenBank/DDBJ whole genome shotgun (WGS) entry which is preliminary data.</text>
</comment>
<comment type="catalytic activity">
    <reaction evidence="9 10">
        <text>L-glutamyl-tRNA(Gln) + L-glutamine + ATP + H2O = L-glutaminyl-tRNA(Gln) + L-glutamate + ADP + phosphate + H(+)</text>
        <dbReference type="Rhea" id="RHEA:17521"/>
        <dbReference type="Rhea" id="RHEA-COMP:9681"/>
        <dbReference type="Rhea" id="RHEA-COMP:9684"/>
        <dbReference type="ChEBI" id="CHEBI:15377"/>
        <dbReference type="ChEBI" id="CHEBI:15378"/>
        <dbReference type="ChEBI" id="CHEBI:29985"/>
        <dbReference type="ChEBI" id="CHEBI:30616"/>
        <dbReference type="ChEBI" id="CHEBI:43474"/>
        <dbReference type="ChEBI" id="CHEBI:58359"/>
        <dbReference type="ChEBI" id="CHEBI:78520"/>
        <dbReference type="ChEBI" id="CHEBI:78521"/>
        <dbReference type="ChEBI" id="CHEBI:456216"/>
    </reaction>
</comment>
<dbReference type="FunFam" id="1.10.10.410:FF:000001">
    <property type="entry name" value="Aspartyl/glutamyl-tRNA(Asn/Gln) amidotransferase subunit B"/>
    <property type="match status" value="1"/>
</dbReference>
<dbReference type="Gene3D" id="1.10.10.410">
    <property type="match status" value="1"/>
</dbReference>
<comment type="function">
    <text evidence="7 10">Allows the formation of correctly charged Asn-tRNA(Asn) or Gln-tRNA(Gln) through the transamidation of misacylated Asp-tRNA(Asn) or Glu-tRNA(Gln) in organisms which lack either or both of asparaginyl-tRNA or glutaminyl-tRNA synthetases. The reaction takes place in the presence of glutamine and ATP through an activated phospho-Asp-tRNA(Asn) or phospho-Glu-tRNA(Gln).</text>
</comment>
<dbReference type="InterPro" id="IPR004413">
    <property type="entry name" value="GatB"/>
</dbReference>
<dbReference type="SUPFAM" id="SSF89095">
    <property type="entry name" value="GatB/YqeY motif"/>
    <property type="match status" value="1"/>
</dbReference>
<organism evidence="12 13">
    <name type="scientific">SAR324 cluster bacterium</name>
    <dbReference type="NCBI Taxonomy" id="2024889"/>
    <lineage>
        <taxon>Bacteria</taxon>
        <taxon>Deltaproteobacteria</taxon>
        <taxon>SAR324 cluster</taxon>
    </lineage>
</organism>
<proteinExistence type="inferred from homology"/>
<dbReference type="InterPro" id="IPR017958">
    <property type="entry name" value="Gln-tRNA_amidoTrfase_suB_CS"/>
</dbReference>
<dbReference type="InterPro" id="IPR023168">
    <property type="entry name" value="GatB_Yqey_C_2"/>
</dbReference>
<dbReference type="GO" id="GO:0070681">
    <property type="term" value="P:glutaminyl-tRNAGln biosynthesis via transamidation"/>
    <property type="evidence" value="ECO:0007669"/>
    <property type="project" value="TreeGrafter"/>
</dbReference>
<comment type="similarity">
    <text evidence="1 10">Belongs to the GatB/GatE family. GatB subfamily.</text>
</comment>
<evidence type="ECO:0000256" key="5">
    <source>
        <dbReference type="ARBA" id="ARBA00022840"/>
    </source>
</evidence>
<evidence type="ECO:0000313" key="12">
    <source>
        <dbReference type="EMBL" id="NMC63528.1"/>
    </source>
</evidence>
<dbReference type="Pfam" id="PF02934">
    <property type="entry name" value="GatB_N"/>
    <property type="match status" value="1"/>
</dbReference>
<dbReference type="Proteomes" id="UP000524246">
    <property type="component" value="Unassembled WGS sequence"/>
</dbReference>